<keyword evidence="6 8" id="KW-0472">Membrane</keyword>
<feature type="region of interest" description="Disordered" evidence="7">
    <location>
        <begin position="91"/>
        <end position="125"/>
    </location>
</feature>
<evidence type="ECO:0000256" key="5">
    <source>
        <dbReference type="ARBA" id="ARBA00022989"/>
    </source>
</evidence>
<protein>
    <recommendedName>
        <fullName evidence="11">Type IV secretion system protein virB10</fullName>
    </recommendedName>
</protein>
<organism evidence="9 10">
    <name type="scientific">Achromobacter kerstersii</name>
    <dbReference type="NCBI Taxonomy" id="1353890"/>
    <lineage>
        <taxon>Bacteria</taxon>
        <taxon>Pseudomonadati</taxon>
        <taxon>Pseudomonadota</taxon>
        <taxon>Betaproteobacteria</taxon>
        <taxon>Burkholderiales</taxon>
        <taxon>Alcaligenaceae</taxon>
        <taxon>Achromobacter</taxon>
    </lineage>
</organism>
<proteinExistence type="inferred from homology"/>
<keyword evidence="4 8" id="KW-0812">Transmembrane</keyword>
<feature type="compositionally biased region" description="Pro residues" evidence="7">
    <location>
        <begin position="97"/>
        <end position="111"/>
    </location>
</feature>
<dbReference type="RefSeq" id="WP_175171962.1">
    <property type="nucleotide sequence ID" value="NZ_CADIJQ010000018.1"/>
</dbReference>
<evidence type="ECO:0000256" key="3">
    <source>
        <dbReference type="ARBA" id="ARBA00022475"/>
    </source>
</evidence>
<evidence type="ECO:0000313" key="10">
    <source>
        <dbReference type="Proteomes" id="UP000494269"/>
    </source>
</evidence>
<dbReference type="InterPro" id="IPR047695">
    <property type="entry name" value="T4SS_VirB10/PtlG"/>
</dbReference>
<dbReference type="GO" id="GO:0005886">
    <property type="term" value="C:plasma membrane"/>
    <property type="evidence" value="ECO:0007669"/>
    <property type="project" value="UniProtKB-SubCell"/>
</dbReference>
<evidence type="ECO:0000256" key="8">
    <source>
        <dbReference type="SAM" id="Phobius"/>
    </source>
</evidence>
<keyword evidence="10" id="KW-1185">Reference proteome</keyword>
<dbReference type="Pfam" id="PF03743">
    <property type="entry name" value="TrbI"/>
    <property type="match status" value="1"/>
</dbReference>
<evidence type="ECO:0008006" key="11">
    <source>
        <dbReference type="Google" id="ProtNLM"/>
    </source>
</evidence>
<dbReference type="EMBL" id="CADIJQ010000018">
    <property type="protein sequence ID" value="CAB3743738.1"/>
    <property type="molecule type" value="Genomic_DNA"/>
</dbReference>
<feature type="compositionally biased region" description="Low complexity" evidence="7">
    <location>
        <begin position="158"/>
        <end position="167"/>
    </location>
</feature>
<comment type="subcellular location">
    <subcellularLocation>
        <location evidence="1">Cell membrane</location>
        <topology evidence="1">Single-pass membrane protein</topology>
    </subcellularLocation>
</comment>
<dbReference type="InterPro" id="IPR005498">
    <property type="entry name" value="T4SS_VirB10/TraB/TrbI"/>
</dbReference>
<evidence type="ECO:0000256" key="4">
    <source>
        <dbReference type="ARBA" id="ARBA00022692"/>
    </source>
</evidence>
<dbReference type="InterPro" id="IPR042217">
    <property type="entry name" value="T4SS_VirB10/TrbI"/>
</dbReference>
<reference evidence="9 10" key="1">
    <citation type="submission" date="2020-04" db="EMBL/GenBank/DDBJ databases">
        <authorList>
            <person name="De Canck E."/>
        </authorList>
    </citation>
    <scope>NUCLEOTIDE SEQUENCE [LARGE SCALE GENOMIC DNA]</scope>
    <source>
        <strain evidence="9 10">LMG 3441</strain>
    </source>
</reference>
<dbReference type="Proteomes" id="UP000494269">
    <property type="component" value="Unassembled WGS sequence"/>
</dbReference>
<dbReference type="AlphaFoldDB" id="A0A6S7AQN4"/>
<keyword evidence="3" id="KW-1003">Cell membrane</keyword>
<comment type="similarity">
    <text evidence="2">Belongs to the TrbI/VirB10 family.</text>
</comment>
<evidence type="ECO:0000256" key="2">
    <source>
        <dbReference type="ARBA" id="ARBA00010265"/>
    </source>
</evidence>
<gene>
    <name evidence="9" type="ORF">LMG3441_06046</name>
</gene>
<name>A0A6S7AQN4_9BURK</name>
<feature type="transmembrane region" description="Helical" evidence="8">
    <location>
        <begin position="48"/>
        <end position="69"/>
    </location>
</feature>
<evidence type="ECO:0000313" key="9">
    <source>
        <dbReference type="EMBL" id="CAB3743738.1"/>
    </source>
</evidence>
<accession>A0A6S7AQN4</accession>
<evidence type="ECO:0000256" key="1">
    <source>
        <dbReference type="ARBA" id="ARBA00004162"/>
    </source>
</evidence>
<feature type="region of interest" description="Disordered" evidence="7">
    <location>
        <begin position="148"/>
        <end position="183"/>
    </location>
</feature>
<dbReference type="NCBIfam" id="NF038091">
    <property type="entry name" value="T4SS_VirB10"/>
    <property type="match status" value="1"/>
</dbReference>
<evidence type="ECO:0000256" key="6">
    <source>
        <dbReference type="ARBA" id="ARBA00023136"/>
    </source>
</evidence>
<dbReference type="CDD" id="cd16429">
    <property type="entry name" value="VirB10"/>
    <property type="match status" value="1"/>
</dbReference>
<evidence type="ECO:0000256" key="7">
    <source>
        <dbReference type="SAM" id="MobiDB-lite"/>
    </source>
</evidence>
<keyword evidence="5 8" id="KW-1133">Transmembrane helix</keyword>
<sequence>MNLFKRRKKPGQTIDAVAEIEEHQAQIEGRGRPDLSGTARPMQQGAKAFMWLITLMALMVIATMGWRAFNTPAAEEAAPAMQAKIENVLPGLKLRPDPPPPPPAPPEPPESGPTVPGPEGKTEQKGTLSNLAETVAVDAVTQRRLSSGLRNTKGEGDQSSAQQSSSQPEPREADSGPMAGKLTPMKLSASRAGLVGNRDMLITQGSMIDCVQETKLVTAQAGMLSCFAPHDIRSTSGRVVLIDKGTRFIGYQQGVLAQGQPRVGVVWSRLETPKGVVIQLDSPGTGPLGEAGLDGFIDTHFAERFGGAIMVSLISDLGTWATSRGSSDNSQVQFNTTGEAATNAVTTVLDNTINIPPTLYRNQGGRLGIYVARDLDFSSVYTLRSVAR</sequence>
<dbReference type="Gene3D" id="2.40.128.260">
    <property type="entry name" value="Type IV secretion system, VirB10/TraB/TrbI"/>
    <property type="match status" value="2"/>
</dbReference>